<accession>A0A2T2YNU1</accession>
<dbReference type="Pfam" id="PF19569">
    <property type="entry name" value="START_2"/>
    <property type="match status" value="1"/>
</dbReference>
<keyword evidence="3" id="KW-1185">Reference proteome</keyword>
<organism evidence="2 3">
    <name type="scientific">Adhaeribacter arboris</name>
    <dbReference type="NCBI Taxonomy" id="2072846"/>
    <lineage>
        <taxon>Bacteria</taxon>
        <taxon>Pseudomonadati</taxon>
        <taxon>Bacteroidota</taxon>
        <taxon>Cytophagia</taxon>
        <taxon>Cytophagales</taxon>
        <taxon>Hymenobacteraceae</taxon>
        <taxon>Adhaeribacter</taxon>
    </lineage>
</organism>
<dbReference type="SUPFAM" id="SSF55961">
    <property type="entry name" value="Bet v1-like"/>
    <property type="match status" value="1"/>
</dbReference>
<dbReference type="EMBL" id="PYFT01000001">
    <property type="protein sequence ID" value="PSR57183.1"/>
    <property type="molecule type" value="Genomic_DNA"/>
</dbReference>
<dbReference type="RefSeq" id="WP_106933355.1">
    <property type="nucleotide sequence ID" value="NZ_PYFT01000001.1"/>
</dbReference>
<evidence type="ECO:0000259" key="1">
    <source>
        <dbReference type="Pfam" id="PF19569"/>
    </source>
</evidence>
<protein>
    <submittedName>
        <fullName evidence="2">ATPase</fullName>
    </submittedName>
</protein>
<dbReference type="AlphaFoldDB" id="A0A2T2YNU1"/>
<reference evidence="2 3" key="1">
    <citation type="submission" date="2018-03" db="EMBL/GenBank/DDBJ databases">
        <title>Adhaeribacter sp. HMF7605 Genome sequencing and assembly.</title>
        <authorList>
            <person name="Kang H."/>
            <person name="Kang J."/>
            <person name="Cha I."/>
            <person name="Kim H."/>
            <person name="Joh K."/>
        </authorList>
    </citation>
    <scope>NUCLEOTIDE SEQUENCE [LARGE SCALE GENOMIC DNA]</scope>
    <source>
        <strain evidence="2 3">HMF7605</strain>
    </source>
</reference>
<dbReference type="OrthoDB" id="667567at2"/>
<comment type="caution">
    <text evidence="2">The sequence shown here is derived from an EMBL/GenBank/DDBJ whole genome shotgun (WGS) entry which is preliminary data.</text>
</comment>
<dbReference type="Proteomes" id="UP000240357">
    <property type="component" value="Unassembled WGS sequence"/>
</dbReference>
<evidence type="ECO:0000313" key="3">
    <source>
        <dbReference type="Proteomes" id="UP000240357"/>
    </source>
</evidence>
<evidence type="ECO:0000313" key="2">
    <source>
        <dbReference type="EMBL" id="PSR57183.1"/>
    </source>
</evidence>
<sequence length="131" mass="15568">MSKFKYTNEYPINASARMIYPYLSTASGLAQWFCHDVRLNEDKIFNFIWDNQNHYAEMNSHRTNKSVRFVFLNNQKHHESDPSYMDFCIETSELTQEHYLRVIDYSDETDLVELNEMWDGLIQGLRDILGG</sequence>
<dbReference type="InterPro" id="IPR023393">
    <property type="entry name" value="START-like_dom_sf"/>
</dbReference>
<feature type="domain" description="START-like" evidence="1">
    <location>
        <begin position="2"/>
        <end position="130"/>
    </location>
</feature>
<gene>
    <name evidence="2" type="ORF">AHMF7605_05470</name>
</gene>
<dbReference type="InterPro" id="IPR045736">
    <property type="entry name" value="START_2"/>
</dbReference>
<name>A0A2T2YNU1_9BACT</name>
<dbReference type="Gene3D" id="3.30.530.20">
    <property type="match status" value="1"/>
</dbReference>
<proteinExistence type="predicted"/>